<dbReference type="RefSeq" id="WP_092864027.1">
    <property type="nucleotide sequence ID" value="NZ_FOQH01000011.1"/>
</dbReference>
<dbReference type="AlphaFoldDB" id="A0A1I3MGB5"/>
<keyword evidence="3" id="KW-1185">Reference proteome</keyword>
<gene>
    <name evidence="2" type="ORF">SAMN05216258_11193</name>
</gene>
<dbReference type="Proteomes" id="UP000199377">
    <property type="component" value="Unassembled WGS sequence"/>
</dbReference>
<evidence type="ECO:0000313" key="2">
    <source>
        <dbReference type="EMBL" id="SFI95992.1"/>
    </source>
</evidence>
<evidence type="ECO:0000259" key="1">
    <source>
        <dbReference type="Pfam" id="PF13460"/>
    </source>
</evidence>
<dbReference type="InterPro" id="IPR036291">
    <property type="entry name" value="NAD(P)-bd_dom_sf"/>
</dbReference>
<organism evidence="2 3">
    <name type="scientific">Albimonas pacifica</name>
    <dbReference type="NCBI Taxonomy" id="1114924"/>
    <lineage>
        <taxon>Bacteria</taxon>
        <taxon>Pseudomonadati</taxon>
        <taxon>Pseudomonadota</taxon>
        <taxon>Alphaproteobacteria</taxon>
        <taxon>Rhodobacterales</taxon>
        <taxon>Paracoccaceae</taxon>
        <taxon>Albimonas</taxon>
    </lineage>
</organism>
<sequence length="331" mass="34857">MTPGCVLIAGARGRFGRHAAAAFAEAGWTVRAMSRSGAPGFENVEPVRGDALDPDQLSRAAEGADVIVNALNAPYPDWPKALPKTTRALLAAARASGATLLHPGNVYGYGTAIALPTPPDTPYRPDTRKGRLRAQQEMTLRAAAEAGEIRCIVLRGGDFLDTEIAGNWYDAHMTAGLAQGRFTYPGPLDRLHAWSFLPDFAAVAAGLAGLRDALPAFAAFNHPGHALTGAELMALTAKAAGRPLRLRAFPWWALRLAAPVWPMGRELLEMRYLWTTPHRLADPRLAALLPGHAPTPAEQAVAAALAPRLGGGGSVAARAPLPVPGARARPA</sequence>
<dbReference type="EMBL" id="FOQH01000011">
    <property type="protein sequence ID" value="SFI95992.1"/>
    <property type="molecule type" value="Genomic_DNA"/>
</dbReference>
<dbReference type="Pfam" id="PF13460">
    <property type="entry name" value="NAD_binding_10"/>
    <property type="match status" value="1"/>
</dbReference>
<dbReference type="OrthoDB" id="7170465at2"/>
<proteinExistence type="predicted"/>
<dbReference type="STRING" id="1114924.SAMN05216258_11193"/>
<evidence type="ECO:0000313" key="3">
    <source>
        <dbReference type="Proteomes" id="UP000199377"/>
    </source>
</evidence>
<reference evidence="2 3" key="1">
    <citation type="submission" date="2016-10" db="EMBL/GenBank/DDBJ databases">
        <authorList>
            <person name="de Groot N.N."/>
        </authorList>
    </citation>
    <scope>NUCLEOTIDE SEQUENCE [LARGE SCALE GENOMIC DNA]</scope>
    <source>
        <strain evidence="2 3">CGMCC 1.11030</strain>
    </source>
</reference>
<protein>
    <submittedName>
        <fullName evidence="2">Nucleoside-diphosphate-sugar epimerase</fullName>
    </submittedName>
</protein>
<dbReference type="SUPFAM" id="SSF51735">
    <property type="entry name" value="NAD(P)-binding Rossmann-fold domains"/>
    <property type="match status" value="1"/>
</dbReference>
<name>A0A1I3MGB5_9RHOB</name>
<feature type="domain" description="NAD(P)-binding" evidence="1">
    <location>
        <begin position="10"/>
        <end position="99"/>
    </location>
</feature>
<dbReference type="InterPro" id="IPR016040">
    <property type="entry name" value="NAD(P)-bd_dom"/>
</dbReference>
<accession>A0A1I3MGB5</accession>
<dbReference type="Gene3D" id="3.40.50.720">
    <property type="entry name" value="NAD(P)-binding Rossmann-like Domain"/>
    <property type="match status" value="1"/>
</dbReference>